<feature type="modified residue" description="4-aspartylphosphate" evidence="6">
    <location>
        <position position="55"/>
    </location>
</feature>
<keyword evidence="2" id="KW-0902">Two-component regulatory system</keyword>
<dbReference type="InterPro" id="IPR016032">
    <property type="entry name" value="Sig_transdc_resp-reg_C-effctor"/>
</dbReference>
<dbReference type="SUPFAM" id="SSF52172">
    <property type="entry name" value="CheY-like"/>
    <property type="match status" value="1"/>
</dbReference>
<dbReference type="PANTHER" id="PTHR43214:SF3">
    <property type="entry name" value="RESPONSE REGULATOR UVRY"/>
    <property type="match status" value="1"/>
</dbReference>
<dbReference type="InterPro" id="IPR000792">
    <property type="entry name" value="Tscrpt_reg_LuxR_C"/>
</dbReference>
<evidence type="ECO:0000256" key="3">
    <source>
        <dbReference type="ARBA" id="ARBA00023015"/>
    </source>
</evidence>
<dbReference type="CDD" id="cd06170">
    <property type="entry name" value="LuxR_C_like"/>
    <property type="match status" value="1"/>
</dbReference>
<dbReference type="PROSITE" id="PS50110">
    <property type="entry name" value="RESPONSE_REGULATORY"/>
    <property type="match status" value="1"/>
</dbReference>
<dbReference type="PROSITE" id="PS50043">
    <property type="entry name" value="HTH_LUXR_2"/>
    <property type="match status" value="1"/>
</dbReference>
<keyword evidence="5" id="KW-0804">Transcription</keyword>
<dbReference type="PROSITE" id="PS00622">
    <property type="entry name" value="HTH_LUXR_1"/>
    <property type="match status" value="1"/>
</dbReference>
<accession>A0ABS1CPF6</accession>
<sequence length="223" mass="24065">MIKVLIVDDHQLVRAGLRSIIEAPGDLRVVAEAPSGEDAVAQSQQGLDADVVLMDLSMPGGMSGVEATRRLRRLLPQARIIALSALSDEPLPTQVHDAGAIGYLTKGCPAKELLDAIRAAHRGLPYVDAMLAQKRMVAGWRGTKETPFADLSAREMQVTLMILDGRRNNEIAECLSLSQKTVSTYRQRIFEKLGIGTDVELTRLAYRHGLIQEVAVGEAGGSG</sequence>
<evidence type="ECO:0000256" key="2">
    <source>
        <dbReference type="ARBA" id="ARBA00023012"/>
    </source>
</evidence>
<feature type="domain" description="Response regulatory" evidence="8">
    <location>
        <begin position="3"/>
        <end position="121"/>
    </location>
</feature>
<comment type="caution">
    <text evidence="9">The sequence shown here is derived from an EMBL/GenBank/DDBJ whole genome shotgun (WGS) entry which is preliminary data.</text>
</comment>
<dbReference type="Gene3D" id="3.40.50.2300">
    <property type="match status" value="1"/>
</dbReference>
<organism evidence="9 10">
    <name type="scientific">Thiohalocapsa halophila</name>
    <dbReference type="NCBI Taxonomy" id="69359"/>
    <lineage>
        <taxon>Bacteria</taxon>
        <taxon>Pseudomonadati</taxon>
        <taxon>Pseudomonadota</taxon>
        <taxon>Gammaproteobacteria</taxon>
        <taxon>Chromatiales</taxon>
        <taxon>Chromatiaceae</taxon>
        <taxon>Thiohalocapsa</taxon>
    </lineage>
</organism>
<dbReference type="EMBL" id="NRRV01000126">
    <property type="protein sequence ID" value="MBK1633829.1"/>
    <property type="molecule type" value="Genomic_DNA"/>
</dbReference>
<keyword evidence="10" id="KW-1185">Reference proteome</keyword>
<keyword evidence="4 9" id="KW-0238">DNA-binding</keyword>
<dbReference type="PRINTS" id="PR00038">
    <property type="entry name" value="HTHLUXR"/>
</dbReference>
<dbReference type="InterPro" id="IPR001789">
    <property type="entry name" value="Sig_transdc_resp-reg_receiver"/>
</dbReference>
<dbReference type="SMART" id="SM00421">
    <property type="entry name" value="HTH_LUXR"/>
    <property type="match status" value="1"/>
</dbReference>
<keyword evidence="1 6" id="KW-0597">Phosphoprotein</keyword>
<dbReference type="SMART" id="SM00448">
    <property type="entry name" value="REC"/>
    <property type="match status" value="1"/>
</dbReference>
<dbReference type="InterPro" id="IPR011006">
    <property type="entry name" value="CheY-like_superfamily"/>
</dbReference>
<evidence type="ECO:0000256" key="5">
    <source>
        <dbReference type="ARBA" id="ARBA00023163"/>
    </source>
</evidence>
<dbReference type="InterPro" id="IPR058245">
    <property type="entry name" value="NreC/VraR/RcsB-like_REC"/>
</dbReference>
<evidence type="ECO:0000256" key="4">
    <source>
        <dbReference type="ARBA" id="ARBA00023125"/>
    </source>
</evidence>
<dbReference type="CDD" id="cd17535">
    <property type="entry name" value="REC_NarL-like"/>
    <property type="match status" value="1"/>
</dbReference>
<evidence type="ECO:0000313" key="10">
    <source>
        <dbReference type="Proteomes" id="UP000748752"/>
    </source>
</evidence>
<reference evidence="9 10" key="1">
    <citation type="journal article" date="2020" name="Microorganisms">
        <title>Osmotic Adaptation and Compatible Solute Biosynthesis of Phototrophic Bacteria as Revealed from Genome Analyses.</title>
        <authorList>
            <person name="Imhoff J.F."/>
            <person name="Rahn T."/>
            <person name="Kunzel S."/>
            <person name="Keller A."/>
            <person name="Neulinger S.C."/>
        </authorList>
    </citation>
    <scope>NUCLEOTIDE SEQUENCE [LARGE SCALE GENOMIC DNA]</scope>
    <source>
        <strain evidence="9 10">DSM 6210</strain>
    </source>
</reference>
<evidence type="ECO:0000256" key="6">
    <source>
        <dbReference type="PROSITE-ProRule" id="PRU00169"/>
    </source>
</evidence>
<dbReference type="RefSeq" id="WP_200243274.1">
    <property type="nucleotide sequence ID" value="NZ_NRRV01000126.1"/>
</dbReference>
<feature type="domain" description="HTH luxR-type" evidence="7">
    <location>
        <begin position="144"/>
        <end position="209"/>
    </location>
</feature>
<dbReference type="Pfam" id="PF00072">
    <property type="entry name" value="Response_reg"/>
    <property type="match status" value="1"/>
</dbReference>
<dbReference type="Pfam" id="PF00196">
    <property type="entry name" value="GerE"/>
    <property type="match status" value="1"/>
</dbReference>
<evidence type="ECO:0000259" key="7">
    <source>
        <dbReference type="PROSITE" id="PS50043"/>
    </source>
</evidence>
<dbReference type="PANTHER" id="PTHR43214">
    <property type="entry name" value="TWO-COMPONENT RESPONSE REGULATOR"/>
    <property type="match status" value="1"/>
</dbReference>
<dbReference type="GO" id="GO:0003677">
    <property type="term" value="F:DNA binding"/>
    <property type="evidence" value="ECO:0007669"/>
    <property type="project" value="UniProtKB-KW"/>
</dbReference>
<proteinExistence type="predicted"/>
<protein>
    <submittedName>
        <fullName evidence="9">DNA-binding response regulator</fullName>
    </submittedName>
</protein>
<name>A0ABS1CPF6_9GAMM</name>
<dbReference type="SUPFAM" id="SSF46894">
    <property type="entry name" value="C-terminal effector domain of the bipartite response regulators"/>
    <property type="match status" value="1"/>
</dbReference>
<dbReference type="InterPro" id="IPR039420">
    <property type="entry name" value="WalR-like"/>
</dbReference>
<evidence type="ECO:0000313" key="9">
    <source>
        <dbReference type="EMBL" id="MBK1633829.1"/>
    </source>
</evidence>
<gene>
    <name evidence="9" type="ORF">CKO31_24465</name>
</gene>
<dbReference type="Proteomes" id="UP000748752">
    <property type="component" value="Unassembled WGS sequence"/>
</dbReference>
<evidence type="ECO:0000256" key="1">
    <source>
        <dbReference type="ARBA" id="ARBA00022553"/>
    </source>
</evidence>
<keyword evidence="3" id="KW-0805">Transcription regulation</keyword>
<evidence type="ECO:0000259" key="8">
    <source>
        <dbReference type="PROSITE" id="PS50110"/>
    </source>
</evidence>